<dbReference type="PROSITE" id="PS51186">
    <property type="entry name" value="GNAT"/>
    <property type="match status" value="1"/>
</dbReference>
<dbReference type="InterPro" id="IPR000182">
    <property type="entry name" value="GNAT_dom"/>
</dbReference>
<dbReference type="AlphaFoldDB" id="A0AAW3VJ82"/>
<dbReference type="PANTHER" id="PTHR43792">
    <property type="entry name" value="GNAT FAMILY, PUTATIVE (AFU_ORTHOLOGUE AFUA_3G00765)-RELATED-RELATED"/>
    <property type="match status" value="1"/>
</dbReference>
<evidence type="ECO:0000313" key="3">
    <source>
        <dbReference type="Proteomes" id="UP000548425"/>
    </source>
</evidence>
<dbReference type="InterPro" id="IPR016181">
    <property type="entry name" value="Acyl_CoA_acyltransferase"/>
</dbReference>
<proteinExistence type="predicted"/>
<dbReference type="SUPFAM" id="SSF55729">
    <property type="entry name" value="Acyl-CoA N-acyltransferases (Nat)"/>
    <property type="match status" value="1"/>
</dbReference>
<reference evidence="2 3" key="1">
    <citation type="submission" date="2020-08" db="EMBL/GenBank/DDBJ databases">
        <title>Functional genomics of gut bacteria from endangered species of beetles.</title>
        <authorList>
            <person name="Carlos-Shanley C."/>
        </authorList>
    </citation>
    <scope>NUCLEOTIDE SEQUENCE [LARGE SCALE GENOMIC DNA]</scope>
    <source>
        <strain evidence="2 3">S00127</strain>
    </source>
</reference>
<dbReference type="InterPro" id="IPR051531">
    <property type="entry name" value="N-acetyltransferase"/>
</dbReference>
<dbReference type="Pfam" id="PF13302">
    <property type="entry name" value="Acetyltransf_3"/>
    <property type="match status" value="1"/>
</dbReference>
<accession>A0AAW3VJ82</accession>
<dbReference type="EMBL" id="JACHLA010000020">
    <property type="protein sequence ID" value="MBB6364501.1"/>
    <property type="molecule type" value="Genomic_DNA"/>
</dbReference>
<feature type="domain" description="N-acetyltransferase" evidence="1">
    <location>
        <begin position="13"/>
        <end position="180"/>
    </location>
</feature>
<protein>
    <submittedName>
        <fullName evidence="2">RimJ/RimL family protein N-acetyltransferase</fullName>
    </submittedName>
</protein>
<sequence length="188" mass="21615">MKSMISYIQTPRLILRQCQDSDIAPFIQMCADKEVMRYFPKNLDATEATAFLERIRTDIEKRGWGAFAVELKTTGEFIGSIGLHVHPPELKIADAPEIGWRLLPQYWNQGYATEGAKAVLKYAFRTLRLEKVISFTACVNTPSERVMQNISLEKVGEFDHPLVPADHILCRHVLYEKQRSDYLHIPFC</sequence>
<evidence type="ECO:0000259" key="1">
    <source>
        <dbReference type="PROSITE" id="PS51186"/>
    </source>
</evidence>
<name>A0AAW3VJ82_ACILW</name>
<dbReference type="GO" id="GO:0016747">
    <property type="term" value="F:acyltransferase activity, transferring groups other than amino-acyl groups"/>
    <property type="evidence" value="ECO:0007669"/>
    <property type="project" value="InterPro"/>
</dbReference>
<dbReference type="PANTHER" id="PTHR43792:SF1">
    <property type="entry name" value="N-ACETYLTRANSFERASE DOMAIN-CONTAINING PROTEIN"/>
    <property type="match status" value="1"/>
</dbReference>
<dbReference type="Proteomes" id="UP000548425">
    <property type="component" value="Unassembled WGS sequence"/>
</dbReference>
<dbReference type="Gene3D" id="3.40.630.30">
    <property type="match status" value="1"/>
</dbReference>
<gene>
    <name evidence="2" type="ORF">HNP34_002654</name>
</gene>
<organism evidence="2 3">
    <name type="scientific">Acinetobacter lwoffii</name>
    <dbReference type="NCBI Taxonomy" id="28090"/>
    <lineage>
        <taxon>Bacteria</taxon>
        <taxon>Pseudomonadati</taxon>
        <taxon>Pseudomonadota</taxon>
        <taxon>Gammaproteobacteria</taxon>
        <taxon>Moraxellales</taxon>
        <taxon>Moraxellaceae</taxon>
        <taxon>Acinetobacter</taxon>
    </lineage>
</organism>
<comment type="caution">
    <text evidence="2">The sequence shown here is derived from an EMBL/GenBank/DDBJ whole genome shotgun (WGS) entry which is preliminary data.</text>
</comment>
<evidence type="ECO:0000313" key="2">
    <source>
        <dbReference type="EMBL" id="MBB6364501.1"/>
    </source>
</evidence>